<comment type="caution">
    <text evidence="1">The sequence shown here is derived from an EMBL/GenBank/DDBJ whole genome shotgun (WGS) entry which is preliminary data.</text>
</comment>
<dbReference type="EMBL" id="CAJOBP010002652">
    <property type="protein sequence ID" value="CAF4366731.1"/>
    <property type="molecule type" value="Genomic_DNA"/>
</dbReference>
<name>A0A820M462_9BILA</name>
<accession>A0A820M462</accession>
<dbReference type="Proteomes" id="UP000663873">
    <property type="component" value="Unassembled WGS sequence"/>
</dbReference>
<dbReference type="Gene3D" id="3.60.10.10">
    <property type="entry name" value="Endonuclease/exonuclease/phosphatase"/>
    <property type="match status" value="1"/>
</dbReference>
<evidence type="ECO:0000313" key="1">
    <source>
        <dbReference type="EMBL" id="CAF4366731.1"/>
    </source>
</evidence>
<proteinExistence type="predicted"/>
<evidence type="ECO:0000313" key="2">
    <source>
        <dbReference type="Proteomes" id="UP000663873"/>
    </source>
</evidence>
<sequence>MCERTKTRIFRWMECSIMCETIKETTNHQTAETILDTGSCTKIYSGVQSDNKTRKAHGVAICLDPIATKVWKNSGSEWEAVINPSKKQMANDADKVYSDLQDTINNVSTNDMLIIMGDLNARVGGNQQQLASTNSVGPFAVDVENEKGARLVDLCEINNIWHMIDYTRSKCVLQKNTSIDAVKLKDEKLVEAFQKGLRERVDDANVNTISIDEKYELFVSHIKEKAEEHFILDKKSMAFVEWQNHRHTNLEAEYRNKYKRLRKLAKTKIEHRQEEYWDEVCEGIEKSIKSNDPATAFSIIRRLKGGSKRVENMPIEDKNGKLLVNSTDQLER</sequence>
<keyword evidence="2" id="KW-1185">Reference proteome</keyword>
<dbReference type="InterPro" id="IPR036691">
    <property type="entry name" value="Endo/exonu/phosph_ase_sf"/>
</dbReference>
<evidence type="ECO:0008006" key="3">
    <source>
        <dbReference type="Google" id="ProtNLM"/>
    </source>
</evidence>
<dbReference type="AlphaFoldDB" id="A0A820M462"/>
<protein>
    <recommendedName>
        <fullName evidence="3">Endonuclease/exonuclease/phosphatase domain-containing protein</fullName>
    </recommendedName>
</protein>
<organism evidence="1 2">
    <name type="scientific">Rotaria socialis</name>
    <dbReference type="NCBI Taxonomy" id="392032"/>
    <lineage>
        <taxon>Eukaryota</taxon>
        <taxon>Metazoa</taxon>
        <taxon>Spiralia</taxon>
        <taxon>Gnathifera</taxon>
        <taxon>Rotifera</taxon>
        <taxon>Eurotatoria</taxon>
        <taxon>Bdelloidea</taxon>
        <taxon>Philodinida</taxon>
        <taxon>Philodinidae</taxon>
        <taxon>Rotaria</taxon>
    </lineage>
</organism>
<reference evidence="1" key="1">
    <citation type="submission" date="2021-02" db="EMBL/GenBank/DDBJ databases">
        <authorList>
            <person name="Nowell W R."/>
        </authorList>
    </citation>
    <scope>NUCLEOTIDE SEQUENCE</scope>
</reference>
<gene>
    <name evidence="1" type="ORF">UJA718_LOCUS16817</name>
</gene>